<keyword evidence="1" id="KW-0472">Membrane</keyword>
<feature type="transmembrane region" description="Helical" evidence="1">
    <location>
        <begin position="68"/>
        <end position="93"/>
    </location>
</feature>
<gene>
    <name evidence="2" type="ORF">HYPSUDRAFT_276883</name>
</gene>
<name>A0A0D2MRA1_HYPSF</name>
<dbReference type="Proteomes" id="UP000054270">
    <property type="component" value="Unassembled WGS sequence"/>
</dbReference>
<proteinExistence type="predicted"/>
<sequence length="118" mass="13461">MYLRHLCLTLMTLLCLSFCAYFCVIFVPILLNDTYDLAFLPLSRSLIHSLETHPSLLLYHSISLDTCYHAAAIPFSLFTLSWIPIGLFSWPYITGHCNTTLFLLSPTVHHVRLNGICK</sequence>
<evidence type="ECO:0000256" key="1">
    <source>
        <dbReference type="SAM" id="Phobius"/>
    </source>
</evidence>
<reference evidence="3" key="1">
    <citation type="submission" date="2014-04" db="EMBL/GenBank/DDBJ databases">
        <title>Evolutionary Origins and Diversification of the Mycorrhizal Mutualists.</title>
        <authorList>
            <consortium name="DOE Joint Genome Institute"/>
            <consortium name="Mycorrhizal Genomics Consortium"/>
            <person name="Kohler A."/>
            <person name="Kuo A."/>
            <person name="Nagy L.G."/>
            <person name="Floudas D."/>
            <person name="Copeland A."/>
            <person name="Barry K.W."/>
            <person name="Cichocki N."/>
            <person name="Veneault-Fourrey C."/>
            <person name="LaButti K."/>
            <person name="Lindquist E.A."/>
            <person name="Lipzen A."/>
            <person name="Lundell T."/>
            <person name="Morin E."/>
            <person name="Murat C."/>
            <person name="Riley R."/>
            <person name="Ohm R."/>
            <person name="Sun H."/>
            <person name="Tunlid A."/>
            <person name="Henrissat B."/>
            <person name="Grigoriev I.V."/>
            <person name="Hibbett D.S."/>
            <person name="Martin F."/>
        </authorList>
    </citation>
    <scope>NUCLEOTIDE SEQUENCE [LARGE SCALE GENOMIC DNA]</scope>
    <source>
        <strain evidence="3">FD-334 SS-4</strain>
    </source>
</reference>
<evidence type="ECO:0000313" key="2">
    <source>
        <dbReference type="EMBL" id="KJA26533.1"/>
    </source>
</evidence>
<dbReference type="AlphaFoldDB" id="A0A0D2MRA1"/>
<evidence type="ECO:0000313" key="3">
    <source>
        <dbReference type="Proteomes" id="UP000054270"/>
    </source>
</evidence>
<feature type="transmembrane region" description="Helical" evidence="1">
    <location>
        <begin position="7"/>
        <end position="31"/>
    </location>
</feature>
<keyword evidence="3" id="KW-1185">Reference proteome</keyword>
<dbReference type="EMBL" id="KN817527">
    <property type="protein sequence ID" value="KJA26533.1"/>
    <property type="molecule type" value="Genomic_DNA"/>
</dbReference>
<protein>
    <submittedName>
        <fullName evidence="2">Uncharacterized protein</fullName>
    </submittedName>
</protein>
<accession>A0A0D2MRA1</accession>
<keyword evidence="1" id="KW-0812">Transmembrane</keyword>
<organism evidence="2 3">
    <name type="scientific">Hypholoma sublateritium (strain FD-334 SS-4)</name>
    <dbReference type="NCBI Taxonomy" id="945553"/>
    <lineage>
        <taxon>Eukaryota</taxon>
        <taxon>Fungi</taxon>
        <taxon>Dikarya</taxon>
        <taxon>Basidiomycota</taxon>
        <taxon>Agaricomycotina</taxon>
        <taxon>Agaricomycetes</taxon>
        <taxon>Agaricomycetidae</taxon>
        <taxon>Agaricales</taxon>
        <taxon>Agaricineae</taxon>
        <taxon>Strophariaceae</taxon>
        <taxon>Hypholoma</taxon>
    </lineage>
</organism>
<keyword evidence="1" id="KW-1133">Transmembrane helix</keyword>